<gene>
    <name evidence="2" type="ORF">A2209_04835</name>
</gene>
<evidence type="ECO:0000313" key="3">
    <source>
        <dbReference type="Proteomes" id="UP000178450"/>
    </source>
</evidence>
<proteinExistence type="predicted"/>
<evidence type="ECO:0000313" key="2">
    <source>
        <dbReference type="EMBL" id="OGK64985.1"/>
    </source>
</evidence>
<accession>A0A1F7KAU4</accession>
<feature type="chain" id="PRO_5009529508" description="Peptidase C51 domain-containing protein" evidence="1">
    <location>
        <begin position="21"/>
        <end position="362"/>
    </location>
</feature>
<dbReference type="AlphaFoldDB" id="A0A1F7KAU4"/>
<sequence>MRKLFFLLLVWLMTLSSAWAQVGESTKQVLDNVASQQKPQAVVLEEESCKILGIFNCPAPKVDYTHADLLPQNQQISEEGVTFWQKIGSFLTGLFEKSSDKQTGYGYTYLPQAVDPLDETDDSLGINLQTETEKTHLAVKNSQLPYAFNGQLTPIPTLEPGSVTPTSGVENPDEDIPPVQGDNTVEYARSLVQTAGKSCGWTKANERTRTLGCNNCTLPESKDAEPIRCLDGKVKNDVYLDLSASANGNSWLQCVGFVIGVEQGMGRMLASRNAKDYCSGNPPPNYSYVDKGQIRPGDIVANTEPPWGHIMIILEFYKGSQAYRVAEANWTVSGSMSVSMDRLIYSSDIDCVLRSKSKFNEN</sequence>
<dbReference type="EMBL" id="MGBG01000013">
    <property type="protein sequence ID" value="OGK64985.1"/>
    <property type="molecule type" value="Genomic_DNA"/>
</dbReference>
<comment type="caution">
    <text evidence="2">The sequence shown here is derived from an EMBL/GenBank/DDBJ whole genome shotgun (WGS) entry which is preliminary data.</text>
</comment>
<evidence type="ECO:0000256" key="1">
    <source>
        <dbReference type="SAM" id="SignalP"/>
    </source>
</evidence>
<protein>
    <recommendedName>
        <fullName evidence="4">Peptidase C51 domain-containing protein</fullName>
    </recommendedName>
</protein>
<reference evidence="2 3" key="1">
    <citation type="journal article" date="2016" name="Nat. Commun.">
        <title>Thousands of microbial genomes shed light on interconnected biogeochemical processes in an aquifer system.</title>
        <authorList>
            <person name="Anantharaman K."/>
            <person name="Brown C.T."/>
            <person name="Hug L.A."/>
            <person name="Sharon I."/>
            <person name="Castelle C.J."/>
            <person name="Probst A.J."/>
            <person name="Thomas B.C."/>
            <person name="Singh A."/>
            <person name="Wilkins M.J."/>
            <person name="Karaoz U."/>
            <person name="Brodie E.L."/>
            <person name="Williams K.H."/>
            <person name="Hubbard S.S."/>
            <person name="Banfield J.F."/>
        </authorList>
    </citation>
    <scope>NUCLEOTIDE SEQUENCE [LARGE SCALE GENOMIC DNA]</scope>
</reference>
<keyword evidence="1" id="KW-0732">Signal</keyword>
<dbReference type="Proteomes" id="UP000178450">
    <property type="component" value="Unassembled WGS sequence"/>
</dbReference>
<organism evidence="2 3">
    <name type="scientific">Candidatus Roizmanbacteria bacterium RIFOXYA1_FULL_41_12</name>
    <dbReference type="NCBI Taxonomy" id="1802082"/>
    <lineage>
        <taxon>Bacteria</taxon>
        <taxon>Candidatus Roizmaniibacteriota</taxon>
    </lineage>
</organism>
<evidence type="ECO:0008006" key="4">
    <source>
        <dbReference type="Google" id="ProtNLM"/>
    </source>
</evidence>
<feature type="signal peptide" evidence="1">
    <location>
        <begin position="1"/>
        <end position="20"/>
    </location>
</feature>
<name>A0A1F7KAU4_9BACT</name>